<dbReference type="Gene3D" id="3.30.70.270">
    <property type="match status" value="1"/>
</dbReference>
<dbReference type="EMBL" id="LN609409">
    <property type="protein sequence ID" value="CEF61490.1"/>
    <property type="molecule type" value="Genomic_DNA"/>
</dbReference>
<dbReference type="Pfam" id="PF00078">
    <property type="entry name" value="RVT_1"/>
    <property type="match status" value="1"/>
</dbReference>
<evidence type="ECO:0000313" key="2">
    <source>
        <dbReference type="EMBL" id="CEF61490.1"/>
    </source>
</evidence>
<dbReference type="InterPro" id="IPR000477">
    <property type="entry name" value="RT_dom"/>
</dbReference>
<evidence type="ECO:0000313" key="3">
    <source>
        <dbReference type="Proteomes" id="UP000035682"/>
    </source>
</evidence>
<reference evidence="4" key="3">
    <citation type="submission" date="2020-12" db="UniProtKB">
        <authorList>
            <consortium name="WormBaseParasite"/>
        </authorList>
    </citation>
    <scope>IDENTIFICATION</scope>
</reference>
<dbReference type="GeneID" id="36373858"/>
<dbReference type="OrthoDB" id="5829234at2759"/>
<dbReference type="WormBase" id="SRAE_0000061300">
    <property type="protein sequence ID" value="SRP09523"/>
    <property type="gene ID" value="WBGene00256360"/>
</dbReference>
<dbReference type="CDD" id="cd01647">
    <property type="entry name" value="RT_LTR"/>
    <property type="match status" value="1"/>
</dbReference>
<gene>
    <name evidence="2 4 5" type="ORF">SRAE_0000061300</name>
</gene>
<feature type="domain" description="Reverse transcriptase" evidence="1">
    <location>
        <begin position="339"/>
        <end position="557"/>
    </location>
</feature>
<protein>
    <submittedName>
        <fullName evidence="2 4">Reverse transcriptase domain-containing protein</fullName>
    </submittedName>
</protein>
<dbReference type="PANTHER" id="PTHR37984:SF9">
    <property type="entry name" value="INTEGRASE CATALYTIC DOMAIN-CONTAINING PROTEIN"/>
    <property type="match status" value="1"/>
</dbReference>
<keyword evidence="2" id="KW-0695">RNA-directed DNA polymerase</keyword>
<dbReference type="Proteomes" id="UP000035682">
    <property type="component" value="Unplaced"/>
</dbReference>
<dbReference type="WBParaSite" id="SRAE_0000061300.1">
    <property type="protein sequence ID" value="SRAE_0000061300.1"/>
    <property type="gene ID" value="WBGene00256360"/>
</dbReference>
<evidence type="ECO:0000313" key="5">
    <source>
        <dbReference type="WormBase" id="SRAE_0000061300"/>
    </source>
</evidence>
<proteinExistence type="predicted"/>
<sequence length="596" mass="68458">MMSQSGTITANLLKIEGSAMATRKHVQSIREFNASQKRIDDWLERLDVAFLIARITDENQQRLVLIKDMSSKAFAEVMSKLEPMKLRDTLLAKLVDNLMDLYGTKKEGILVLRLELTNLKQKTDKDARQFSSRRDRFFSTVFVNGLSDDGAKKFIIATANPRQSNVVEYIGSNGTKCQCCVHNGHSKEKFRIKDATCRKCSRKKHLKYVCRSGKRFENKIKEIKFCDNESDSNSMFNLEMDMIESKNGNQFTKEFDIKINGFYVKEKLDTVTDRSIIFKEIWKSIGSPMLKKNNKPRKRAMIELRVFSKEKCFIERDVISLLKLVLNEIFYGKIEKISESPEFLIRSFVEKYPKLYKVDRTDGSNLNTKLYLKPEAIPKFVPARSHSLALRKVIKKEIQRLIAANIFQPDFSRTINPQLQVEQFPTPSLTDAINKIAGRCVFAKIDLKNAFNQLHMDSESMKILTVSTPKGLMAVKKLQPGIASALAIFQHHMYDGLGNMEMVSCYFDDIIVAGKSKNDLISRLDVVFKKLNEMGLVINAKKLEILKDQVIFLGHLLSKEERKSNPEKIQGIVNMKRPENQGEGHTFLRKCMHYSD</sequence>
<dbReference type="RefSeq" id="XP_024500699.1">
    <property type="nucleotide sequence ID" value="XM_024646526.1"/>
</dbReference>
<dbReference type="PROSITE" id="PS50878">
    <property type="entry name" value="RT_POL"/>
    <property type="match status" value="1"/>
</dbReference>
<dbReference type="OMA" id="EWTEYHE"/>
<evidence type="ECO:0000313" key="4">
    <source>
        <dbReference type="WBParaSite" id="SRAE_0000061300.1"/>
    </source>
</evidence>
<evidence type="ECO:0000259" key="1">
    <source>
        <dbReference type="PROSITE" id="PS50878"/>
    </source>
</evidence>
<dbReference type="SUPFAM" id="SSF56672">
    <property type="entry name" value="DNA/RNA polymerases"/>
    <property type="match status" value="1"/>
</dbReference>
<reference evidence="3" key="2">
    <citation type="submission" date="2014-09" db="EMBL/GenBank/DDBJ databases">
        <authorList>
            <person name="Martin A.A."/>
        </authorList>
    </citation>
    <scope>NUCLEOTIDE SEQUENCE</scope>
    <source>
        <strain evidence="3">ED321</strain>
    </source>
</reference>
<dbReference type="AlphaFoldDB" id="A0A090KVE2"/>
<dbReference type="PANTHER" id="PTHR37984">
    <property type="entry name" value="PROTEIN CBG26694"/>
    <property type="match status" value="1"/>
</dbReference>
<keyword evidence="2" id="KW-0808">Transferase</keyword>
<dbReference type="InterPro" id="IPR043128">
    <property type="entry name" value="Rev_trsase/Diguanyl_cyclase"/>
</dbReference>
<dbReference type="InterPro" id="IPR050951">
    <property type="entry name" value="Retrovirus_Pol_polyprotein"/>
</dbReference>
<keyword evidence="3" id="KW-1185">Reference proteome</keyword>
<reference evidence="2" key="1">
    <citation type="submission" date="2014-09" db="EMBL/GenBank/DDBJ databases">
        <authorList>
            <person name="Aslett A.Martin."/>
        </authorList>
    </citation>
    <scope>NUCLEOTIDE SEQUENCE</scope>
    <source>
        <strain evidence="2">ED321 Heterogonic</strain>
    </source>
</reference>
<dbReference type="GO" id="GO:0003964">
    <property type="term" value="F:RNA-directed DNA polymerase activity"/>
    <property type="evidence" value="ECO:0007669"/>
    <property type="project" value="UniProtKB-KW"/>
</dbReference>
<keyword evidence="2" id="KW-0548">Nucleotidyltransferase</keyword>
<dbReference type="CTD" id="36373858"/>
<name>A0A090KVE2_STRRB</name>
<dbReference type="InterPro" id="IPR043502">
    <property type="entry name" value="DNA/RNA_pol_sf"/>
</dbReference>
<accession>A0A090KVE2</accession>
<organism evidence="2">
    <name type="scientific">Strongyloides ratti</name>
    <name type="common">Parasitic roundworm</name>
    <dbReference type="NCBI Taxonomy" id="34506"/>
    <lineage>
        <taxon>Eukaryota</taxon>
        <taxon>Metazoa</taxon>
        <taxon>Ecdysozoa</taxon>
        <taxon>Nematoda</taxon>
        <taxon>Chromadorea</taxon>
        <taxon>Rhabditida</taxon>
        <taxon>Tylenchina</taxon>
        <taxon>Panagrolaimomorpha</taxon>
        <taxon>Strongyloidoidea</taxon>
        <taxon>Strongyloididae</taxon>
        <taxon>Strongyloides</taxon>
    </lineage>
</organism>